<evidence type="ECO:0000256" key="1">
    <source>
        <dbReference type="SAM" id="MobiDB-lite"/>
    </source>
</evidence>
<protein>
    <submittedName>
        <fullName evidence="2">Uncharacterized protein</fullName>
    </submittedName>
</protein>
<organism evidence="2 3">
    <name type="scientific">Pseudogymnoascus verrucosus</name>
    <dbReference type="NCBI Taxonomy" id="342668"/>
    <lineage>
        <taxon>Eukaryota</taxon>
        <taxon>Fungi</taxon>
        <taxon>Dikarya</taxon>
        <taxon>Ascomycota</taxon>
        <taxon>Pezizomycotina</taxon>
        <taxon>Leotiomycetes</taxon>
        <taxon>Thelebolales</taxon>
        <taxon>Thelebolaceae</taxon>
        <taxon>Pseudogymnoascus</taxon>
    </lineage>
</organism>
<evidence type="ECO:0000313" key="2">
    <source>
        <dbReference type="EMBL" id="OBU00426.1"/>
    </source>
</evidence>
<feature type="region of interest" description="Disordered" evidence="1">
    <location>
        <begin position="85"/>
        <end position="119"/>
    </location>
</feature>
<proteinExistence type="predicted"/>
<dbReference type="AlphaFoldDB" id="A0A1B8GX68"/>
<dbReference type="EMBL" id="KV460209">
    <property type="protein sequence ID" value="OBU00426.1"/>
    <property type="molecule type" value="Genomic_DNA"/>
</dbReference>
<name>A0A1B8GX68_9PEZI</name>
<reference evidence="3" key="2">
    <citation type="journal article" date="2018" name="Nat. Commun.">
        <title>Extreme sensitivity to ultraviolet light in the fungal pathogen causing white-nose syndrome of bats.</title>
        <authorList>
            <person name="Palmer J.M."/>
            <person name="Drees K.P."/>
            <person name="Foster J.T."/>
            <person name="Lindner D.L."/>
        </authorList>
    </citation>
    <scope>NUCLEOTIDE SEQUENCE [LARGE SCALE GENOMIC DNA]</scope>
    <source>
        <strain evidence="3">UAMH 10579</strain>
    </source>
</reference>
<sequence length="119" mass="12865">MWRANVRAEETIISPCRTPSPDPAAQGTPMRRCIALTVAAVEDAGDREEGGSSTFTHSNTRLTQSTLLAQFLARHISVAMEGFHDQHTHTPEYDGNEGGFPTLARTEVPPDLHGVAARA</sequence>
<keyword evidence="3" id="KW-1185">Reference proteome</keyword>
<dbReference type="RefSeq" id="XP_018134158.1">
    <property type="nucleotide sequence ID" value="XM_018270938.2"/>
</dbReference>
<accession>A0A1B8GX68</accession>
<evidence type="ECO:0000313" key="3">
    <source>
        <dbReference type="Proteomes" id="UP000091956"/>
    </source>
</evidence>
<reference evidence="2 3" key="1">
    <citation type="submission" date="2016-03" db="EMBL/GenBank/DDBJ databases">
        <title>Comparative genomics of Pseudogymnoascus destructans, the fungus causing white-nose syndrome of bats.</title>
        <authorList>
            <person name="Palmer J.M."/>
            <person name="Drees K.P."/>
            <person name="Foster J.T."/>
            <person name="Lindner D.L."/>
        </authorList>
    </citation>
    <scope>NUCLEOTIDE SEQUENCE [LARGE SCALE GENOMIC DNA]</scope>
    <source>
        <strain evidence="2 3">UAMH 10579</strain>
    </source>
</reference>
<dbReference type="Proteomes" id="UP000091956">
    <property type="component" value="Unassembled WGS sequence"/>
</dbReference>
<gene>
    <name evidence="2" type="ORF">VE01_01416</name>
</gene>
<dbReference type="GeneID" id="28834802"/>